<feature type="region of interest" description="Disordered" evidence="4">
    <location>
        <begin position="367"/>
        <end position="390"/>
    </location>
</feature>
<feature type="compositionally biased region" description="Polar residues" evidence="4">
    <location>
        <begin position="290"/>
        <end position="305"/>
    </location>
</feature>
<dbReference type="InParanoid" id="I7LWY0"/>
<name>I7LWY0_TETTS</name>
<feature type="compositionally biased region" description="Polar residues" evidence="4">
    <location>
        <begin position="316"/>
        <end position="350"/>
    </location>
</feature>
<feature type="compositionally biased region" description="Low complexity" evidence="4">
    <location>
        <begin position="493"/>
        <end position="511"/>
    </location>
</feature>
<accession>I7LWY0</accession>
<dbReference type="PANTHER" id="PTHR46344:SF27">
    <property type="entry name" value="KELCH REPEAT SUPERFAMILY PROTEIN"/>
    <property type="match status" value="1"/>
</dbReference>
<sequence>MQKDKIMSQQLFQRIHQPQEGYKMKKNPIKMKIIALNIKRNTKKAFCMSDKVLLCINCILEENHKSHELESIQNARNGEMKTVEKHLAKAEHLKQKIVNSINSIQESTSQLSKITDKSLHEITHFYNNIRKIVNEREEKQKNRVKEQMEKEEANLNIQQKSFQSVLQKIEEQSTQYKDLSNLSPILFLKQSNKRKQSMQEATIEESALNVSHSISTKFTFNKEREVQSLIKIINSYLKHEQNKASQAQKNENGGQQNANQKALKLNTNILTQTSSQQTAAAAMAGVASTHNNNGNSASQNTTKQNKLAVKKDQKTSKGNTQNKDSNTQLSNLPNRKLNSQQTAEISSQSSKTKKSFNILEELKSEEVLDDKAQNTQSHPKQSILNKPLNNFQEMRNQFKEKITSEREQTKSSSRDEQNYQSHGINSKKDQSKQQTEKSKRSPVSMISLLNTPNPNPAPTVSSSLNYHPTKGAAGVQVSLQSNTSRPNNNQAFNTTASSSLSNSKNLSSTSSVNKIQNKISPKQDVSKKQDQKQILVNLDFAQQMQNNNQHDQIGKRMNTQQNQNESIEMSEIALNISEKNEDHQEHVVNNSFKGEINTFLQESSQLKSNITPNLTLIPHQQSSMDTPISAFNSSQSYGVSKFNNYVNDQNDIYSNKFDFSSLQNSNQFIYVFGGYTENQQYTIDRYDLARNTWEQFDIMPINRSKFCSALLMNGNILMIGGKQDNQRTASIDEYNPRFKTFLKASLQLTSPRSGFGVVYKNDMIYVVGGNDGYGILDTMEVYDFVLKQVRPYPKMLEKRDELAVTQGLDGKIYAIGGFGGEYNTCLNSAERYNPIYQRWEKIAPLNIPRRALSAVTLPDGIYAIGGFDGNNYINSVEKYDEQLDRWTYVSSMRYSRCTSSAIVSQNNQHIYVLGGFDNGPLDSVERFNVINGMWESLQNMPNKRFMHCCQLIQK</sequence>
<dbReference type="GeneID" id="7826942"/>
<dbReference type="InterPro" id="IPR015915">
    <property type="entry name" value="Kelch-typ_b-propeller"/>
</dbReference>
<dbReference type="OrthoDB" id="191037at2759"/>
<gene>
    <name evidence="5" type="ORF">TTHERM_00444480</name>
</gene>
<dbReference type="PANTHER" id="PTHR46344">
    <property type="entry name" value="OS02G0202900 PROTEIN"/>
    <property type="match status" value="1"/>
</dbReference>
<dbReference type="KEGG" id="tet:TTHERM_00444480"/>
<dbReference type="Proteomes" id="UP000009168">
    <property type="component" value="Unassembled WGS sequence"/>
</dbReference>
<evidence type="ECO:0000313" key="5">
    <source>
        <dbReference type="EMBL" id="EAS03065.2"/>
    </source>
</evidence>
<evidence type="ECO:0000256" key="1">
    <source>
        <dbReference type="ARBA" id="ARBA00022441"/>
    </source>
</evidence>
<dbReference type="SUPFAM" id="SSF117281">
    <property type="entry name" value="Kelch motif"/>
    <property type="match status" value="1"/>
</dbReference>
<dbReference type="EMBL" id="GG662504">
    <property type="protein sequence ID" value="EAS03065.2"/>
    <property type="molecule type" value="Genomic_DNA"/>
</dbReference>
<feature type="compositionally biased region" description="Polar residues" evidence="4">
    <location>
        <begin position="477"/>
        <end position="492"/>
    </location>
</feature>
<feature type="compositionally biased region" description="Basic and acidic residues" evidence="4">
    <location>
        <begin position="426"/>
        <end position="439"/>
    </location>
</feature>
<feature type="region of interest" description="Disordered" evidence="4">
    <location>
        <begin position="281"/>
        <end position="353"/>
    </location>
</feature>
<feature type="compositionally biased region" description="Low complexity" evidence="4">
    <location>
        <begin position="447"/>
        <end position="463"/>
    </location>
</feature>
<dbReference type="Gene3D" id="2.120.10.80">
    <property type="entry name" value="Kelch-type beta propeller"/>
    <property type="match status" value="1"/>
</dbReference>
<dbReference type="InterPro" id="IPR006652">
    <property type="entry name" value="Kelch_1"/>
</dbReference>
<evidence type="ECO:0000256" key="4">
    <source>
        <dbReference type="SAM" id="MobiDB-lite"/>
    </source>
</evidence>
<keyword evidence="6" id="KW-1185">Reference proteome</keyword>
<feature type="coiled-coil region" evidence="3">
    <location>
        <begin position="129"/>
        <end position="161"/>
    </location>
</feature>
<dbReference type="Gene3D" id="3.30.160.60">
    <property type="entry name" value="Classic Zinc Finger"/>
    <property type="match status" value="1"/>
</dbReference>
<dbReference type="SMART" id="SM00612">
    <property type="entry name" value="Kelch"/>
    <property type="match status" value="6"/>
</dbReference>
<keyword evidence="3" id="KW-0175">Coiled coil</keyword>
<dbReference type="Pfam" id="PF01344">
    <property type="entry name" value="Kelch_1"/>
    <property type="match status" value="5"/>
</dbReference>
<organism evidence="5 6">
    <name type="scientific">Tetrahymena thermophila (strain SB210)</name>
    <dbReference type="NCBI Taxonomy" id="312017"/>
    <lineage>
        <taxon>Eukaryota</taxon>
        <taxon>Sar</taxon>
        <taxon>Alveolata</taxon>
        <taxon>Ciliophora</taxon>
        <taxon>Intramacronucleata</taxon>
        <taxon>Oligohymenophorea</taxon>
        <taxon>Hymenostomatida</taxon>
        <taxon>Tetrahymenina</taxon>
        <taxon>Tetrahymenidae</taxon>
        <taxon>Tetrahymena</taxon>
    </lineage>
</organism>
<dbReference type="CDD" id="cd19756">
    <property type="entry name" value="Bbox2"/>
    <property type="match status" value="1"/>
</dbReference>
<evidence type="ECO:0000256" key="3">
    <source>
        <dbReference type="SAM" id="Coils"/>
    </source>
</evidence>
<keyword evidence="1" id="KW-0880">Kelch repeat</keyword>
<dbReference type="STRING" id="312017.I7LWY0"/>
<dbReference type="RefSeq" id="XP_001023310.2">
    <property type="nucleotide sequence ID" value="XM_001023310.2"/>
</dbReference>
<feature type="compositionally biased region" description="Basic and acidic residues" evidence="4">
    <location>
        <begin position="402"/>
        <end position="417"/>
    </location>
</feature>
<keyword evidence="2" id="KW-0677">Repeat</keyword>
<proteinExistence type="predicted"/>
<feature type="compositionally biased region" description="Polar residues" evidence="4">
    <location>
        <begin position="373"/>
        <end position="390"/>
    </location>
</feature>
<dbReference type="SUPFAM" id="SSF57845">
    <property type="entry name" value="B-box zinc-binding domain"/>
    <property type="match status" value="1"/>
</dbReference>
<evidence type="ECO:0000256" key="2">
    <source>
        <dbReference type="ARBA" id="ARBA00022737"/>
    </source>
</evidence>
<dbReference type="AlphaFoldDB" id="I7LWY0"/>
<feature type="region of interest" description="Disordered" evidence="4">
    <location>
        <begin position="402"/>
        <end position="531"/>
    </location>
</feature>
<evidence type="ECO:0000313" key="6">
    <source>
        <dbReference type="Proteomes" id="UP000009168"/>
    </source>
</evidence>
<protein>
    <submittedName>
        <fullName evidence="5">Kelch motif protein</fullName>
    </submittedName>
</protein>
<reference evidence="6" key="1">
    <citation type="journal article" date="2006" name="PLoS Biol.">
        <title>Macronuclear genome sequence of the ciliate Tetrahymena thermophila, a model eukaryote.</title>
        <authorList>
            <person name="Eisen J.A."/>
            <person name="Coyne R.S."/>
            <person name="Wu M."/>
            <person name="Wu D."/>
            <person name="Thiagarajan M."/>
            <person name="Wortman J.R."/>
            <person name="Badger J.H."/>
            <person name="Ren Q."/>
            <person name="Amedeo P."/>
            <person name="Jones K.M."/>
            <person name="Tallon L.J."/>
            <person name="Delcher A.L."/>
            <person name="Salzberg S.L."/>
            <person name="Silva J.C."/>
            <person name="Haas B.J."/>
            <person name="Majoros W.H."/>
            <person name="Farzad M."/>
            <person name="Carlton J.M."/>
            <person name="Smith R.K. Jr."/>
            <person name="Garg J."/>
            <person name="Pearlman R.E."/>
            <person name="Karrer K.M."/>
            <person name="Sun L."/>
            <person name="Manning G."/>
            <person name="Elde N.C."/>
            <person name="Turkewitz A.P."/>
            <person name="Asai D.J."/>
            <person name="Wilkes D.E."/>
            <person name="Wang Y."/>
            <person name="Cai H."/>
            <person name="Collins K."/>
            <person name="Stewart B.A."/>
            <person name="Lee S.R."/>
            <person name="Wilamowska K."/>
            <person name="Weinberg Z."/>
            <person name="Ruzzo W.L."/>
            <person name="Wloga D."/>
            <person name="Gaertig J."/>
            <person name="Frankel J."/>
            <person name="Tsao C.-C."/>
            <person name="Gorovsky M.A."/>
            <person name="Keeling P.J."/>
            <person name="Waller R.F."/>
            <person name="Patron N.J."/>
            <person name="Cherry J.M."/>
            <person name="Stover N.A."/>
            <person name="Krieger C.J."/>
            <person name="del Toro C."/>
            <person name="Ryder H.F."/>
            <person name="Williamson S.C."/>
            <person name="Barbeau R.A."/>
            <person name="Hamilton E.P."/>
            <person name="Orias E."/>
        </authorList>
    </citation>
    <scope>NUCLEOTIDE SEQUENCE [LARGE SCALE GENOMIC DNA]</scope>
    <source>
        <strain evidence="6">SB210</strain>
    </source>
</reference>